<feature type="compositionally biased region" description="Low complexity" evidence="1">
    <location>
        <begin position="32"/>
        <end position="50"/>
    </location>
</feature>
<protein>
    <submittedName>
        <fullName evidence="4">C2H2-type domain-containing protein</fullName>
    </submittedName>
</protein>
<proteinExistence type="predicted"/>
<reference evidence="2 3" key="2">
    <citation type="submission" date="2018-11" db="EMBL/GenBank/DDBJ databases">
        <authorList>
            <consortium name="Pathogen Informatics"/>
        </authorList>
    </citation>
    <scope>NUCLEOTIDE SEQUENCE [LARGE SCALE GENOMIC DNA]</scope>
</reference>
<dbReference type="Proteomes" id="UP000278807">
    <property type="component" value="Unassembled WGS sequence"/>
</dbReference>
<dbReference type="WBParaSite" id="HNAJ_0000260001-mRNA-1">
    <property type="protein sequence ID" value="HNAJ_0000260001-mRNA-1"/>
    <property type="gene ID" value="HNAJ_0000260001"/>
</dbReference>
<organism evidence="4">
    <name type="scientific">Rodentolepis nana</name>
    <name type="common">Dwarf tapeworm</name>
    <name type="synonym">Hymenolepis nana</name>
    <dbReference type="NCBI Taxonomy" id="102285"/>
    <lineage>
        <taxon>Eukaryota</taxon>
        <taxon>Metazoa</taxon>
        <taxon>Spiralia</taxon>
        <taxon>Lophotrochozoa</taxon>
        <taxon>Platyhelminthes</taxon>
        <taxon>Cestoda</taxon>
        <taxon>Eucestoda</taxon>
        <taxon>Cyclophyllidea</taxon>
        <taxon>Hymenolepididae</taxon>
        <taxon>Rodentolepis</taxon>
    </lineage>
</organism>
<sequence>MRMPPPTSVSAAINSPTITMSAMAPSNITRGSDVYTVPPTTTSTASSRQSILMPRQQQSSLLSPPLNHSTGMNQSSPIFNSSSILKRLKAKAQSEMSSVLRLDPAVLLNRSSQVVSQEPAKQSRKGFHVCYYCQRIFSSPSLYANHINRPVARVLYRCHLCPSTSDAVVPVLQRTSSTEQSGNLSAPNLCALYAHMAQYHPLETPSAWKLIPSRLSVTALPWLTGNLEDGLKQQLSQSAFPQTIYSEGQELVDVNNDIDRRLTNMLRVSEFRFQPPDSGDGDDTFLLSPDVRFTSVFADHFISTPFNASESGGLSNDGLPMSLNSPISHLLFRLAEASSWHGHFFLAGWYPSIDYSCTQEATPSPPSTASFDEIQKAYEALLKDSQHHFNLSSTMENGTLRCMLCGTFRTDSCNSLRNHLTGCSNMADMATAKCALCSLPLVHNRRDALLCSIKAHLLFHLDIYLFCPHCGFAPPPDLPPPLAEVCLRLHLRFVCFHFNLVKVLLCSKPAAACREGIFLSVESFVQHWFEAHTPRKYACQLCGTPQTKLEEGVNSSANRLNYTLQFPDMATASAHIQERHLLPSASASAFSKVTYECSECPFMSSVPVEFVDHFSVSCIEFIAYKCIMIYIQSEHYG</sequence>
<feature type="compositionally biased region" description="Polar residues" evidence="1">
    <location>
        <begin position="55"/>
        <end position="77"/>
    </location>
</feature>
<gene>
    <name evidence="2" type="ORF">HNAJ_LOCUS2599</name>
</gene>
<accession>A0A0R3T6B2</accession>
<reference evidence="4" key="1">
    <citation type="submission" date="2017-02" db="UniProtKB">
        <authorList>
            <consortium name="WormBaseParasite"/>
        </authorList>
    </citation>
    <scope>IDENTIFICATION</scope>
</reference>
<keyword evidence="3" id="KW-1185">Reference proteome</keyword>
<dbReference type="EMBL" id="UZAE01001307">
    <property type="protein sequence ID" value="VDN98458.1"/>
    <property type="molecule type" value="Genomic_DNA"/>
</dbReference>
<evidence type="ECO:0000256" key="1">
    <source>
        <dbReference type="SAM" id="MobiDB-lite"/>
    </source>
</evidence>
<name>A0A0R3T6B2_RODNA</name>
<evidence type="ECO:0000313" key="3">
    <source>
        <dbReference type="Proteomes" id="UP000278807"/>
    </source>
</evidence>
<dbReference type="AlphaFoldDB" id="A0A0R3T6B2"/>
<dbReference type="OrthoDB" id="6263508at2759"/>
<feature type="region of interest" description="Disordered" evidence="1">
    <location>
        <begin position="28"/>
        <end position="77"/>
    </location>
</feature>
<evidence type="ECO:0000313" key="2">
    <source>
        <dbReference type="EMBL" id="VDN98458.1"/>
    </source>
</evidence>
<evidence type="ECO:0000313" key="4">
    <source>
        <dbReference type="WBParaSite" id="HNAJ_0000260001-mRNA-1"/>
    </source>
</evidence>